<evidence type="ECO:0000313" key="3">
    <source>
        <dbReference type="Proteomes" id="UP001596053"/>
    </source>
</evidence>
<keyword evidence="3" id="KW-1185">Reference proteome</keyword>
<comment type="caution">
    <text evidence="2">The sequence shown here is derived from an EMBL/GenBank/DDBJ whole genome shotgun (WGS) entry which is preliminary data.</text>
</comment>
<organism evidence="2 3">
    <name type="scientific">Bosea eneae</name>
    <dbReference type="NCBI Taxonomy" id="151454"/>
    <lineage>
        <taxon>Bacteria</taxon>
        <taxon>Pseudomonadati</taxon>
        <taxon>Pseudomonadota</taxon>
        <taxon>Alphaproteobacteria</taxon>
        <taxon>Hyphomicrobiales</taxon>
        <taxon>Boseaceae</taxon>
        <taxon>Bosea</taxon>
    </lineage>
</organism>
<proteinExistence type="predicted"/>
<evidence type="ECO:0000256" key="1">
    <source>
        <dbReference type="SAM" id="MobiDB-lite"/>
    </source>
</evidence>
<reference evidence="3" key="1">
    <citation type="journal article" date="2019" name="Int. J. Syst. Evol. Microbiol.">
        <title>The Global Catalogue of Microorganisms (GCM) 10K type strain sequencing project: providing services to taxonomists for standard genome sequencing and annotation.</title>
        <authorList>
            <consortium name="The Broad Institute Genomics Platform"/>
            <consortium name="The Broad Institute Genome Sequencing Center for Infectious Disease"/>
            <person name="Wu L."/>
            <person name="Ma J."/>
        </authorList>
    </citation>
    <scope>NUCLEOTIDE SEQUENCE [LARGE SCALE GENOMIC DNA]</scope>
    <source>
        <strain evidence="3">NCAIM B.01391</strain>
    </source>
</reference>
<gene>
    <name evidence="2" type="ORF">ACFPOB_05395</name>
</gene>
<dbReference type="RefSeq" id="WP_377796504.1">
    <property type="nucleotide sequence ID" value="NZ_JBHSLW010000008.1"/>
</dbReference>
<sequence length="66" mass="7541">MADVIPFAPRRRFASQAPLGEGPFGQILFFTGVRYERQHEPAASKPPRRPRPAGRGERETRRRRPG</sequence>
<feature type="region of interest" description="Disordered" evidence="1">
    <location>
        <begin position="38"/>
        <end position="66"/>
    </location>
</feature>
<name>A0ABW0IPV7_9HYPH</name>
<dbReference type="Proteomes" id="UP001596053">
    <property type="component" value="Unassembled WGS sequence"/>
</dbReference>
<dbReference type="EMBL" id="JBHSLW010000008">
    <property type="protein sequence ID" value="MFC5418995.1"/>
    <property type="molecule type" value="Genomic_DNA"/>
</dbReference>
<accession>A0ABW0IPV7</accession>
<protein>
    <submittedName>
        <fullName evidence="2">Uncharacterized protein</fullName>
    </submittedName>
</protein>
<evidence type="ECO:0000313" key="2">
    <source>
        <dbReference type="EMBL" id="MFC5418995.1"/>
    </source>
</evidence>